<comment type="subcellular location">
    <subcellularLocation>
        <location evidence="1">Endoplasmic reticulum membrane</location>
        <topology evidence="1">Multi-pass membrane protein</topology>
    </subcellularLocation>
    <subcellularLocation>
        <location evidence="2">Lipid droplet</location>
    </subcellularLocation>
</comment>
<evidence type="ECO:0000256" key="8">
    <source>
        <dbReference type="ARBA" id="ARBA00023136"/>
    </source>
</evidence>
<organism evidence="10 11">
    <name type="scientific">Leptobrachium leishanense</name>
    <name type="common">Leishan spiny toad</name>
    <dbReference type="NCBI Taxonomy" id="445787"/>
    <lineage>
        <taxon>Eukaryota</taxon>
        <taxon>Metazoa</taxon>
        <taxon>Chordata</taxon>
        <taxon>Craniata</taxon>
        <taxon>Vertebrata</taxon>
        <taxon>Euteleostomi</taxon>
        <taxon>Amphibia</taxon>
        <taxon>Batrachia</taxon>
        <taxon>Anura</taxon>
        <taxon>Pelobatoidea</taxon>
        <taxon>Megophryidae</taxon>
        <taxon>Leptobrachium</taxon>
    </lineage>
</organism>
<feature type="transmembrane region" description="Helical" evidence="9">
    <location>
        <begin position="84"/>
        <end position="107"/>
    </location>
</feature>
<keyword evidence="8 9" id="KW-0472">Membrane</keyword>
<dbReference type="InterPro" id="IPR029709">
    <property type="entry name" value="LDAF1"/>
</dbReference>
<evidence type="ECO:0000256" key="6">
    <source>
        <dbReference type="ARBA" id="ARBA00022824"/>
    </source>
</evidence>
<dbReference type="PANTHER" id="PTHR14275:SF0">
    <property type="entry name" value="LIPID DROPLET ASSEMBLY FACTOR 1"/>
    <property type="match status" value="1"/>
</dbReference>
<evidence type="ECO:0000256" key="5">
    <source>
        <dbReference type="ARBA" id="ARBA00022692"/>
    </source>
</evidence>
<keyword evidence="6" id="KW-0256">Endoplasmic reticulum</keyword>
<keyword evidence="4" id="KW-0551">Lipid droplet</keyword>
<dbReference type="Proteomes" id="UP000694569">
    <property type="component" value="Unplaced"/>
</dbReference>
<dbReference type="PANTHER" id="PTHR14275">
    <property type="entry name" value="PROMETHIN"/>
    <property type="match status" value="1"/>
</dbReference>
<name>A0A8C5QVF9_9ANUR</name>
<keyword evidence="7 9" id="KW-1133">Transmembrane helix</keyword>
<evidence type="ECO:0000313" key="10">
    <source>
        <dbReference type="Ensembl" id="ENSLLEP00000043257.1"/>
    </source>
</evidence>
<dbReference type="GO" id="GO:0005789">
    <property type="term" value="C:endoplasmic reticulum membrane"/>
    <property type="evidence" value="ECO:0007669"/>
    <property type="project" value="UniProtKB-SubCell"/>
</dbReference>
<accession>A0A8C5QVF9</accession>
<evidence type="ECO:0000256" key="1">
    <source>
        <dbReference type="ARBA" id="ARBA00004477"/>
    </source>
</evidence>
<reference evidence="10" key="1">
    <citation type="submission" date="2025-08" db="UniProtKB">
        <authorList>
            <consortium name="Ensembl"/>
        </authorList>
    </citation>
    <scope>IDENTIFICATION</scope>
</reference>
<dbReference type="Ensembl" id="ENSLLET00000044975.1">
    <property type="protein sequence ID" value="ENSLLEP00000043257.1"/>
    <property type="gene ID" value="ENSLLEG00000027515.1"/>
</dbReference>
<dbReference type="AlphaFoldDB" id="A0A8C5QVF9"/>
<feature type="transmembrane region" description="Helical" evidence="9">
    <location>
        <begin position="113"/>
        <end position="138"/>
    </location>
</feature>
<proteinExistence type="inferred from homology"/>
<evidence type="ECO:0000256" key="3">
    <source>
        <dbReference type="ARBA" id="ARBA00007618"/>
    </source>
</evidence>
<reference evidence="10" key="2">
    <citation type="submission" date="2025-09" db="UniProtKB">
        <authorList>
            <consortium name="Ensembl"/>
        </authorList>
    </citation>
    <scope>IDENTIFICATION</scope>
</reference>
<protein>
    <submittedName>
        <fullName evidence="10">Lipid droplet assembly factor 1</fullName>
    </submittedName>
</protein>
<dbReference type="GeneTree" id="ENSGT00390000006420"/>
<evidence type="ECO:0000256" key="4">
    <source>
        <dbReference type="ARBA" id="ARBA00022677"/>
    </source>
</evidence>
<sequence>MYRQEKLRMTNSEGFYREKMQDLQKQLNSVMQTINNNSKVVAFMNSPVGQYLDEHPYVSLSLLIFVVLSMLPVGIFLSVVAGTAVAACLGVLALEGIVIAVGGLALLCVLGGLIILSFGVSGIVSICYVAISSILNYMHAARLSQKNLGQSTIFLEPSDTPSKPLQNLSDED</sequence>
<keyword evidence="11" id="KW-1185">Reference proteome</keyword>
<comment type="similarity">
    <text evidence="3">Belongs to the LDAF1 family.</text>
</comment>
<evidence type="ECO:0000256" key="2">
    <source>
        <dbReference type="ARBA" id="ARBA00004502"/>
    </source>
</evidence>
<gene>
    <name evidence="10" type="primary">LDAF1</name>
</gene>
<evidence type="ECO:0000256" key="7">
    <source>
        <dbReference type="ARBA" id="ARBA00022989"/>
    </source>
</evidence>
<feature type="transmembrane region" description="Helical" evidence="9">
    <location>
        <begin position="57"/>
        <end position="77"/>
    </location>
</feature>
<dbReference type="GO" id="GO:0005811">
    <property type="term" value="C:lipid droplet"/>
    <property type="evidence" value="ECO:0007669"/>
    <property type="project" value="UniProtKB-SubCell"/>
</dbReference>
<dbReference type="OrthoDB" id="9943433at2759"/>
<evidence type="ECO:0000256" key="9">
    <source>
        <dbReference type="SAM" id="Phobius"/>
    </source>
</evidence>
<keyword evidence="5 9" id="KW-0812">Transmembrane</keyword>
<evidence type="ECO:0000313" key="11">
    <source>
        <dbReference type="Proteomes" id="UP000694569"/>
    </source>
</evidence>
<dbReference type="Pfam" id="PF16015">
    <property type="entry name" value="Promethin"/>
    <property type="match status" value="1"/>
</dbReference>